<comment type="caution">
    <text evidence="2">The sequence shown here is derived from an EMBL/GenBank/DDBJ whole genome shotgun (WGS) entry which is preliminary data.</text>
</comment>
<feature type="region of interest" description="Disordered" evidence="1">
    <location>
        <begin position="24"/>
        <end position="58"/>
    </location>
</feature>
<dbReference type="PANTHER" id="PTHR34797">
    <property type="entry name" value="ATG8-INTERACTING PROTEIN 2"/>
    <property type="match status" value="1"/>
</dbReference>
<accession>A0ABC8SU33</accession>
<evidence type="ECO:0000256" key="1">
    <source>
        <dbReference type="SAM" id="MobiDB-lite"/>
    </source>
</evidence>
<reference evidence="2 3" key="1">
    <citation type="submission" date="2024-02" db="EMBL/GenBank/DDBJ databases">
        <authorList>
            <person name="Vignale AGUSTIN F."/>
            <person name="Sosa J E."/>
            <person name="Modenutti C."/>
        </authorList>
    </citation>
    <scope>NUCLEOTIDE SEQUENCE [LARGE SCALE GENOMIC DNA]</scope>
</reference>
<keyword evidence="3" id="KW-1185">Reference proteome</keyword>
<feature type="region of interest" description="Disordered" evidence="1">
    <location>
        <begin position="187"/>
        <end position="209"/>
    </location>
</feature>
<dbReference type="InterPro" id="IPR040304">
    <property type="entry name" value="ATG8-IP-1/2"/>
</dbReference>
<evidence type="ECO:0000313" key="2">
    <source>
        <dbReference type="EMBL" id="CAK9158709.1"/>
    </source>
</evidence>
<organism evidence="2 3">
    <name type="scientific">Ilex paraguariensis</name>
    <name type="common">yerba mate</name>
    <dbReference type="NCBI Taxonomy" id="185542"/>
    <lineage>
        <taxon>Eukaryota</taxon>
        <taxon>Viridiplantae</taxon>
        <taxon>Streptophyta</taxon>
        <taxon>Embryophyta</taxon>
        <taxon>Tracheophyta</taxon>
        <taxon>Spermatophyta</taxon>
        <taxon>Magnoliopsida</taxon>
        <taxon>eudicotyledons</taxon>
        <taxon>Gunneridae</taxon>
        <taxon>Pentapetalae</taxon>
        <taxon>asterids</taxon>
        <taxon>campanulids</taxon>
        <taxon>Aquifoliales</taxon>
        <taxon>Aquifoliaceae</taxon>
        <taxon>Ilex</taxon>
    </lineage>
</organism>
<evidence type="ECO:0000313" key="3">
    <source>
        <dbReference type="Proteomes" id="UP001642360"/>
    </source>
</evidence>
<feature type="compositionally biased region" description="Basic and acidic residues" evidence="1">
    <location>
        <begin position="199"/>
        <end position="209"/>
    </location>
</feature>
<dbReference type="Proteomes" id="UP001642360">
    <property type="component" value="Unassembled WGS sequence"/>
</dbReference>
<dbReference type="EMBL" id="CAUOFW020003230">
    <property type="protein sequence ID" value="CAK9158709.1"/>
    <property type="molecule type" value="Genomic_DNA"/>
</dbReference>
<sequence>MADNEDREEITSRGNEWEVVSLTASTYAAAPGPKQNDDEKDTAVGENESETSHAMVMSGHFIFPPRQREGLPLEPENTEVHRERGVEDPVSEMIAEEGGISNTKEEENWNFKGLAESDDFSGIQFFDEKGTKLSISGTEFEEGTTLEGLNLVEKEQSIYSAATFSSFHSEAAIGESTMVEENVGIAEPMDSSDSDVDSDISHFPKNSDEDKYDGSDLPCKAWWKRQASSLYAHAKEANTFWSIFVAAAVMGLVVLGQQWQQERWQILQLKWQFRINEERMGKMLGPISRFKDVIVGGHRRGASVSGRTSTDR</sequence>
<dbReference type="PANTHER" id="PTHR34797:SF1">
    <property type="entry name" value="ATG8-INTERACTING PROTEIN 2"/>
    <property type="match status" value="1"/>
</dbReference>
<name>A0ABC8SU33_9AQUA</name>
<gene>
    <name evidence="2" type="ORF">ILEXP_LOCUS27373</name>
</gene>
<evidence type="ECO:0008006" key="4">
    <source>
        <dbReference type="Google" id="ProtNLM"/>
    </source>
</evidence>
<proteinExistence type="predicted"/>
<dbReference type="AlphaFoldDB" id="A0ABC8SU33"/>
<protein>
    <recommendedName>
        <fullName evidence="4">ATG8-interacting protein 1</fullName>
    </recommendedName>
</protein>